<dbReference type="Proteomes" id="UP000046947">
    <property type="component" value="Unassembled WGS sequence"/>
</dbReference>
<evidence type="ECO:0000313" key="2">
    <source>
        <dbReference type="EMBL" id="CFE49068.1"/>
    </source>
</evidence>
<evidence type="ECO:0000313" key="5">
    <source>
        <dbReference type="Proteomes" id="UP000044938"/>
    </source>
</evidence>
<organism evidence="2 6">
    <name type="scientific">Mycobacterium tuberculosis</name>
    <dbReference type="NCBI Taxonomy" id="1773"/>
    <lineage>
        <taxon>Bacteria</taxon>
        <taxon>Bacillati</taxon>
        <taxon>Actinomycetota</taxon>
        <taxon>Actinomycetes</taxon>
        <taxon>Mycobacteriales</taxon>
        <taxon>Mycobacteriaceae</taxon>
        <taxon>Mycobacterium</taxon>
        <taxon>Mycobacterium tuberculosis complex</taxon>
    </lineage>
</organism>
<evidence type="ECO:0000313" key="3">
    <source>
        <dbReference type="EMBL" id="CFE49891.1"/>
    </source>
</evidence>
<name>A0A654TKB6_MYCTX</name>
<dbReference type="AlphaFoldDB" id="A0A654TKB6"/>
<accession>A0A654TKB6</accession>
<evidence type="ECO:0000313" key="6">
    <source>
        <dbReference type="Proteomes" id="UP000046947"/>
    </source>
</evidence>
<feature type="region of interest" description="Disordered" evidence="1">
    <location>
        <begin position="39"/>
        <end position="65"/>
    </location>
</feature>
<dbReference type="EMBL" id="CFOE01001324">
    <property type="protein sequence ID" value="CFE49891.1"/>
    <property type="molecule type" value="Genomic_DNA"/>
</dbReference>
<feature type="compositionally biased region" description="Low complexity" evidence="1">
    <location>
        <begin position="43"/>
        <end position="65"/>
    </location>
</feature>
<dbReference type="Proteomes" id="UP000044938">
    <property type="component" value="Unassembled WGS sequence"/>
</dbReference>
<dbReference type="EMBL" id="CFOH01000164">
    <property type="protein sequence ID" value="CFE49068.1"/>
    <property type="molecule type" value="Genomic_DNA"/>
</dbReference>
<reference evidence="5 6" key="1">
    <citation type="submission" date="2015-03" db="EMBL/GenBank/DDBJ databases">
        <authorList>
            <consortium name="Pathogen Informatics"/>
        </authorList>
    </citation>
    <scope>NUCLEOTIDE SEQUENCE [LARGE SCALE GENOMIC DNA]</scope>
    <source>
        <strain evidence="3 7">G09901357</strain>
        <strain evidence="2 6">H09601792</strain>
        <strain evidence="4 5">M09401471</strain>
    </source>
</reference>
<dbReference type="Proteomes" id="UP000048289">
    <property type="component" value="Unassembled WGS sequence"/>
</dbReference>
<dbReference type="EMBL" id="CSAJ01001329">
    <property type="protein sequence ID" value="COX87945.1"/>
    <property type="molecule type" value="Genomic_DNA"/>
</dbReference>
<protein>
    <submittedName>
        <fullName evidence="2">Uncharacterized protein</fullName>
    </submittedName>
</protein>
<sequence>MPSPPPHSSSKLGCTLAMTPQAPSFAAWSAVTISTCSRRWPQRATATTPRSATTRSKAATAADTAASPMTWKPAVTSALVHARTCASMPSTSRWQVPMQSGASA</sequence>
<evidence type="ECO:0000313" key="7">
    <source>
        <dbReference type="Proteomes" id="UP000048289"/>
    </source>
</evidence>
<proteinExistence type="predicted"/>
<gene>
    <name evidence="3" type="ORF">ERS007681_04713</name>
    <name evidence="2" type="ORF">ERS007688_01335</name>
    <name evidence="4" type="ORF">ERS007720_04973</name>
</gene>
<evidence type="ECO:0000313" key="4">
    <source>
        <dbReference type="EMBL" id="COX87945.1"/>
    </source>
</evidence>
<evidence type="ECO:0000256" key="1">
    <source>
        <dbReference type="SAM" id="MobiDB-lite"/>
    </source>
</evidence>